<dbReference type="EMBL" id="CP126116">
    <property type="protein sequence ID" value="WHZ57591.1"/>
    <property type="molecule type" value="Genomic_DNA"/>
</dbReference>
<gene>
    <name evidence="1" type="ORF">QLQ22_23585</name>
</gene>
<protein>
    <submittedName>
        <fullName evidence="1">Lipid II flippase MurJ</fullName>
    </submittedName>
</protein>
<evidence type="ECO:0000313" key="1">
    <source>
        <dbReference type="EMBL" id="WHZ57591.1"/>
    </source>
</evidence>
<dbReference type="Proteomes" id="UP001226091">
    <property type="component" value="Chromosome"/>
</dbReference>
<sequence>MFPKITKNKYFVFIVIGILSFLGKIVGFVRELVIANEFGTTLIADNLSLLLSIPTYVYLIIGGALSTSIIIFANSKNNNSGFMKGLKTIYKHIGVASICLFLLILTIYFVYKDFIHPSILVIYWSIPAYVFLSLRTSLFNMISKPVYPQISLIIANVFFVILIYLVPLDFFKWDIYVTFSLAFTLSTIIGWLSLLMMKAAFVTKEPVYIKPNKVEENEMTVKEFWGISLPIIFGGASLQINNILQRMYATHYEEGVVSAVNYSTKLVSIPQGMMLVGIGAMIFPLISRKIREGKLAYLKNLYSKLCVSLFVLFSIVAIIMFVYSELITKLVFMRGEFDLGSVSIVSDALGIYAFTIPLSIIMILQTRFLYGFKMQKAVNYVSLIFLVIISTAVFYVFKSTTSFLLIPYINIGVLLIMVIIFHVLLRNKLKTEQS</sequence>
<accession>A0ACD4RAR8</accession>
<reference evidence="2" key="1">
    <citation type="journal article" date="2025" name="Aquaculture">
        <title>Assessment of the bioflocculant production and safety properties of Metabacillus hrfriensis sp. nov. based on phenotypic and whole-genome sequencing analysis.</title>
        <authorList>
            <person name="Zhang R."/>
            <person name="Zhao Z."/>
            <person name="Luo L."/>
            <person name="Wang S."/>
            <person name="Guo K."/>
            <person name="Xu W."/>
        </authorList>
    </citation>
    <scope>NUCLEOTIDE SEQUENCE [LARGE SCALE GENOMIC DNA]</scope>
    <source>
        <strain evidence="2">CT-WN-B3</strain>
    </source>
</reference>
<keyword evidence="2" id="KW-1185">Reference proteome</keyword>
<proteinExistence type="predicted"/>
<organism evidence="1 2">
    <name type="scientific">Metabacillus hrfriensis</name>
    <dbReference type="NCBI Taxonomy" id="3048891"/>
    <lineage>
        <taxon>Bacteria</taxon>
        <taxon>Bacillati</taxon>
        <taxon>Bacillota</taxon>
        <taxon>Bacilli</taxon>
        <taxon>Bacillales</taxon>
        <taxon>Bacillaceae</taxon>
        <taxon>Metabacillus</taxon>
    </lineage>
</organism>
<evidence type="ECO:0000313" key="2">
    <source>
        <dbReference type="Proteomes" id="UP001226091"/>
    </source>
</evidence>
<name>A0ACD4RAR8_9BACI</name>